<reference evidence="3" key="1">
    <citation type="journal article" date="2019" name="Int. J. Syst. Evol. Microbiol.">
        <title>The Global Catalogue of Microorganisms (GCM) 10K type strain sequencing project: providing services to taxonomists for standard genome sequencing and annotation.</title>
        <authorList>
            <consortium name="The Broad Institute Genomics Platform"/>
            <consortium name="The Broad Institute Genome Sequencing Center for Infectious Disease"/>
            <person name="Wu L."/>
            <person name="Ma J."/>
        </authorList>
    </citation>
    <scope>NUCLEOTIDE SEQUENCE [LARGE SCALE GENOMIC DNA]</scope>
    <source>
        <strain evidence="3">JCM 1490</strain>
    </source>
</reference>
<comment type="caution">
    <text evidence="2">The sequence shown here is derived from an EMBL/GenBank/DDBJ whole genome shotgun (WGS) entry which is preliminary data.</text>
</comment>
<dbReference type="Proteomes" id="UP001596455">
    <property type="component" value="Unassembled WGS sequence"/>
</dbReference>
<dbReference type="InterPro" id="IPR036188">
    <property type="entry name" value="FAD/NAD-bd_sf"/>
</dbReference>
<sequence>MTPDARQADAVVVGAGMAGLSAAHALVSHGVRPVVLEASGDVGGLVVGDVVGGHEIDLGAEAFALRRPDVRELAESLGLPVETPAGRSWVYTADATFPIPAESVLGIPADPADPEVVAALGPDGASAAAQDLRLGADVGAGSEDLADLVRRRMGEAVLDRLVRPVAGGIHSADPADLAVDSVIPGLRDGLARHGSLSAAVRALRAAAPAGPTVATTTGGLFRLPRALAAAVRAGGGRIRTRAAAARIVPGRGWEVEVRAGDGGPARIATSRLIVATDGATALGLLGEVLPGPLPQLPAGATITHVTLVVRAPALDTAPRGSGLLVAPGAGPVDAKALTHASAKWRWLAAATAPGEHVLRLSYHGGAGEVDRATADASRLLGAPIEEVLDAAVVVRAGALSPTTPAHRSAVADLRNRVAMLPGLAVTGSWVAGTGLGAVVPDGAATGTRTAQTTIAF</sequence>
<evidence type="ECO:0000313" key="2">
    <source>
        <dbReference type="EMBL" id="MFC7403589.1"/>
    </source>
</evidence>
<dbReference type="InterPro" id="IPR050464">
    <property type="entry name" value="Zeta_carotene_desat/Oxidored"/>
</dbReference>
<dbReference type="PANTHER" id="PTHR42923:SF3">
    <property type="entry name" value="PROTOPORPHYRINOGEN OXIDASE"/>
    <property type="match status" value="1"/>
</dbReference>
<accession>A0ABW2Q3R4</accession>
<gene>
    <name evidence="2" type="ORF">ACFQQL_00605</name>
</gene>
<dbReference type="Pfam" id="PF01593">
    <property type="entry name" value="Amino_oxidase"/>
    <property type="match status" value="1"/>
</dbReference>
<dbReference type="RefSeq" id="WP_382390195.1">
    <property type="nucleotide sequence ID" value="NZ_JBHTCQ010000001.1"/>
</dbReference>
<evidence type="ECO:0000313" key="3">
    <source>
        <dbReference type="Proteomes" id="UP001596455"/>
    </source>
</evidence>
<dbReference type="SUPFAM" id="SSF51905">
    <property type="entry name" value="FAD/NAD(P)-binding domain"/>
    <property type="match status" value="1"/>
</dbReference>
<dbReference type="InterPro" id="IPR002937">
    <property type="entry name" value="Amino_oxidase"/>
</dbReference>
<proteinExistence type="predicted"/>
<keyword evidence="3" id="KW-1185">Reference proteome</keyword>
<dbReference type="Gene3D" id="3.90.660.20">
    <property type="entry name" value="Protoporphyrinogen oxidase, mitochondrial, domain 2"/>
    <property type="match status" value="1"/>
</dbReference>
<dbReference type="Gene3D" id="3.50.50.60">
    <property type="entry name" value="FAD/NAD(P)-binding domain"/>
    <property type="match status" value="1"/>
</dbReference>
<dbReference type="PANTHER" id="PTHR42923">
    <property type="entry name" value="PROTOPORPHYRINOGEN OXIDASE"/>
    <property type="match status" value="1"/>
</dbReference>
<organism evidence="2 3">
    <name type="scientific">Georgenia alba</name>
    <dbReference type="NCBI Taxonomy" id="2233858"/>
    <lineage>
        <taxon>Bacteria</taxon>
        <taxon>Bacillati</taxon>
        <taxon>Actinomycetota</taxon>
        <taxon>Actinomycetes</taxon>
        <taxon>Micrococcales</taxon>
        <taxon>Bogoriellaceae</taxon>
        <taxon>Georgenia</taxon>
    </lineage>
</organism>
<dbReference type="EMBL" id="JBHTCQ010000001">
    <property type="protein sequence ID" value="MFC7403589.1"/>
    <property type="molecule type" value="Genomic_DNA"/>
</dbReference>
<dbReference type="Gene3D" id="1.10.3110.10">
    <property type="entry name" value="protoporphyrinogen ix oxidase, domain 3"/>
    <property type="match status" value="1"/>
</dbReference>
<name>A0ABW2Q3R4_9MICO</name>
<evidence type="ECO:0000259" key="1">
    <source>
        <dbReference type="Pfam" id="PF01593"/>
    </source>
</evidence>
<feature type="domain" description="Amine oxidase" evidence="1">
    <location>
        <begin position="17"/>
        <end position="452"/>
    </location>
</feature>
<protein>
    <submittedName>
        <fullName evidence="2">Protoporphyrinogen/coproporphyrinogen oxidase</fullName>
    </submittedName>
</protein>
<dbReference type="SUPFAM" id="SSF54373">
    <property type="entry name" value="FAD-linked reductases, C-terminal domain"/>
    <property type="match status" value="1"/>
</dbReference>